<dbReference type="GO" id="GO:0051087">
    <property type="term" value="F:protein-folding chaperone binding"/>
    <property type="evidence" value="ECO:0007669"/>
    <property type="project" value="TreeGrafter"/>
</dbReference>
<dbReference type="AlphaFoldDB" id="A0A6A7GBB3"/>
<proteinExistence type="evidence at transcript level"/>
<dbReference type="InterPro" id="IPR036869">
    <property type="entry name" value="J_dom_sf"/>
</dbReference>
<reference evidence="3" key="1">
    <citation type="submission" date="2017-11" db="EMBL/GenBank/DDBJ databases">
        <title>The sensing device of the deep-sea amphipod.</title>
        <authorList>
            <person name="Kobayashi H."/>
            <person name="Nagahama T."/>
            <person name="Arai W."/>
            <person name="Sasagawa Y."/>
            <person name="Umeda M."/>
            <person name="Hayashi T."/>
            <person name="Nikaido I."/>
            <person name="Watanabe H."/>
            <person name="Oguri K."/>
            <person name="Kitazato H."/>
            <person name="Fujioka K."/>
            <person name="Kido Y."/>
            <person name="Takami H."/>
        </authorList>
    </citation>
    <scope>NUCLEOTIDE SEQUENCE</scope>
    <source>
        <tissue evidence="3">Whole body</tissue>
    </source>
</reference>
<dbReference type="InterPro" id="IPR001623">
    <property type="entry name" value="DnaJ_domain"/>
</dbReference>
<evidence type="ECO:0000256" key="1">
    <source>
        <dbReference type="SAM" id="Phobius"/>
    </source>
</evidence>
<protein>
    <recommendedName>
        <fullName evidence="2">J domain-containing protein</fullName>
    </recommendedName>
</protein>
<evidence type="ECO:0000313" key="3">
    <source>
        <dbReference type="EMBL" id="LAC28567.1"/>
    </source>
</evidence>
<dbReference type="EMBL" id="IACT01009457">
    <property type="protein sequence ID" value="LAC28567.1"/>
    <property type="molecule type" value="mRNA"/>
</dbReference>
<feature type="transmembrane region" description="Helical" evidence="1">
    <location>
        <begin position="34"/>
        <end position="59"/>
    </location>
</feature>
<name>A0A6A7GBB3_9CRUS</name>
<dbReference type="PRINTS" id="PR00625">
    <property type="entry name" value="JDOMAIN"/>
</dbReference>
<dbReference type="GO" id="GO:0005634">
    <property type="term" value="C:nucleus"/>
    <property type="evidence" value="ECO:0007669"/>
    <property type="project" value="TreeGrafter"/>
</dbReference>
<accession>A0A6A7GBB3</accession>
<dbReference type="Gene3D" id="1.10.287.110">
    <property type="entry name" value="DnaJ domain"/>
    <property type="match status" value="1"/>
</dbReference>
<dbReference type="GO" id="GO:0051082">
    <property type="term" value="F:unfolded protein binding"/>
    <property type="evidence" value="ECO:0007669"/>
    <property type="project" value="TreeGrafter"/>
</dbReference>
<dbReference type="PROSITE" id="PS50076">
    <property type="entry name" value="DNAJ_2"/>
    <property type="match status" value="1"/>
</dbReference>
<organism evidence="3">
    <name type="scientific">Hirondellea gigas</name>
    <dbReference type="NCBI Taxonomy" id="1518452"/>
    <lineage>
        <taxon>Eukaryota</taxon>
        <taxon>Metazoa</taxon>
        <taxon>Ecdysozoa</taxon>
        <taxon>Arthropoda</taxon>
        <taxon>Crustacea</taxon>
        <taxon>Multicrustacea</taxon>
        <taxon>Malacostraca</taxon>
        <taxon>Eumalacostraca</taxon>
        <taxon>Peracarida</taxon>
        <taxon>Amphipoda</taxon>
        <taxon>Amphilochidea</taxon>
        <taxon>Lysianassida</taxon>
        <taxon>Lysianassidira</taxon>
        <taxon>Lysianassoidea</taxon>
        <taxon>Lysianassidae</taxon>
        <taxon>Hirondellea</taxon>
    </lineage>
</organism>
<keyword evidence="1" id="KW-0812">Transmembrane</keyword>
<keyword evidence="1" id="KW-0472">Membrane</keyword>
<dbReference type="SUPFAM" id="SSF46565">
    <property type="entry name" value="Chaperone J-domain"/>
    <property type="match status" value="1"/>
</dbReference>
<sequence>MIYVLMFVAAMSLLFTGLKNTLRALPIIAIVSVVIFFLGSAFMMFLPVIIILIVFRIIFGKKSATKTRTYYYKSSYNNSDNTQNFEDFFRQGTGGTYGNYQRQTSGGHSRYSINKDKYYTELGVDKDSSSEEIKKAYRKMAMKYHPDKANNLGEKTKMEYEEKFKQINEAYENLK</sequence>
<dbReference type="GO" id="GO:0044183">
    <property type="term" value="F:protein folding chaperone"/>
    <property type="evidence" value="ECO:0007669"/>
    <property type="project" value="TreeGrafter"/>
</dbReference>
<dbReference type="GO" id="GO:0005737">
    <property type="term" value="C:cytoplasm"/>
    <property type="evidence" value="ECO:0007669"/>
    <property type="project" value="TreeGrafter"/>
</dbReference>
<dbReference type="PANTHER" id="PTHR43948">
    <property type="entry name" value="DNAJ HOMOLOG SUBFAMILY B"/>
    <property type="match status" value="1"/>
</dbReference>
<keyword evidence="1" id="KW-1133">Transmembrane helix</keyword>
<dbReference type="Pfam" id="PF00226">
    <property type="entry name" value="DnaJ"/>
    <property type="match status" value="1"/>
</dbReference>
<feature type="domain" description="J" evidence="2">
    <location>
        <begin position="117"/>
        <end position="175"/>
    </location>
</feature>
<dbReference type="PANTHER" id="PTHR43948:SF10">
    <property type="entry name" value="MRJ, ISOFORM E"/>
    <property type="match status" value="1"/>
</dbReference>
<dbReference type="SMART" id="SM00271">
    <property type="entry name" value="DnaJ"/>
    <property type="match status" value="1"/>
</dbReference>
<dbReference type="CDD" id="cd06257">
    <property type="entry name" value="DnaJ"/>
    <property type="match status" value="1"/>
</dbReference>
<evidence type="ECO:0000259" key="2">
    <source>
        <dbReference type="PROSITE" id="PS50076"/>
    </source>
</evidence>